<evidence type="ECO:0000256" key="8">
    <source>
        <dbReference type="RuleBase" id="RU368020"/>
    </source>
</evidence>
<evidence type="ECO:0000313" key="10">
    <source>
        <dbReference type="Proteomes" id="UP001596074"/>
    </source>
</evidence>
<organism evidence="9 10">
    <name type="scientific">Actinomadura rugatobispora</name>
    <dbReference type="NCBI Taxonomy" id="1994"/>
    <lineage>
        <taxon>Bacteria</taxon>
        <taxon>Bacillati</taxon>
        <taxon>Actinomycetota</taxon>
        <taxon>Actinomycetes</taxon>
        <taxon>Streptosporangiales</taxon>
        <taxon>Thermomonosporaceae</taxon>
        <taxon>Actinomadura</taxon>
    </lineage>
</organism>
<comment type="cofactor">
    <cofactor evidence="1">
        <name>[3Fe-4S] cluster</name>
        <dbReference type="ChEBI" id="CHEBI:21137"/>
    </cofactor>
</comment>
<dbReference type="InterPro" id="IPR001080">
    <property type="entry name" value="3Fe4S_ferredoxin"/>
</dbReference>
<proteinExistence type="predicted"/>
<evidence type="ECO:0000256" key="4">
    <source>
        <dbReference type="ARBA" id="ARBA00022982"/>
    </source>
</evidence>
<protein>
    <recommendedName>
        <fullName evidence="8">Ferredoxin</fullName>
    </recommendedName>
</protein>
<keyword evidence="4 8" id="KW-0249">Electron transport</keyword>
<evidence type="ECO:0000256" key="7">
    <source>
        <dbReference type="ARBA" id="ARBA00023291"/>
    </source>
</evidence>
<evidence type="ECO:0000256" key="3">
    <source>
        <dbReference type="ARBA" id="ARBA00022723"/>
    </source>
</evidence>
<evidence type="ECO:0000256" key="2">
    <source>
        <dbReference type="ARBA" id="ARBA00022448"/>
    </source>
</evidence>
<dbReference type="RefSeq" id="WP_378292573.1">
    <property type="nucleotide sequence ID" value="NZ_JBHSON010000156.1"/>
</dbReference>
<gene>
    <name evidence="9" type="ORF">ACFPZN_53345</name>
</gene>
<name>A0ABW1AIY6_9ACTN</name>
<evidence type="ECO:0000256" key="1">
    <source>
        <dbReference type="ARBA" id="ARBA00001927"/>
    </source>
</evidence>
<dbReference type="Proteomes" id="UP001596074">
    <property type="component" value="Unassembled WGS sequence"/>
</dbReference>
<comment type="caution">
    <text evidence="9">The sequence shown here is derived from an EMBL/GenBank/DDBJ whole genome shotgun (WGS) entry which is preliminary data.</text>
</comment>
<keyword evidence="6 8" id="KW-0411">Iron-sulfur</keyword>
<dbReference type="PANTHER" id="PTHR36923">
    <property type="entry name" value="FERREDOXIN"/>
    <property type="match status" value="1"/>
</dbReference>
<reference evidence="10" key="1">
    <citation type="journal article" date="2019" name="Int. J. Syst. Evol. Microbiol.">
        <title>The Global Catalogue of Microorganisms (GCM) 10K type strain sequencing project: providing services to taxonomists for standard genome sequencing and annotation.</title>
        <authorList>
            <consortium name="The Broad Institute Genomics Platform"/>
            <consortium name="The Broad Institute Genome Sequencing Center for Infectious Disease"/>
            <person name="Wu L."/>
            <person name="Ma J."/>
        </authorList>
    </citation>
    <scope>NUCLEOTIDE SEQUENCE [LARGE SCALE GENOMIC DNA]</scope>
    <source>
        <strain evidence="10">KCTC 42087</strain>
    </source>
</reference>
<sequence length="68" mass="6931">MSGRVVVDRSLCLGSGMCLVYAPHTFEHDEQAKAVVVDQAGDPADDIGTAVDACPTSALSLAPNDNGA</sequence>
<dbReference type="InterPro" id="IPR051269">
    <property type="entry name" value="Fe-S_cluster_ET"/>
</dbReference>
<keyword evidence="10" id="KW-1185">Reference proteome</keyword>
<dbReference type="PANTHER" id="PTHR36923:SF3">
    <property type="entry name" value="FERREDOXIN"/>
    <property type="match status" value="1"/>
</dbReference>
<dbReference type="PRINTS" id="PR00352">
    <property type="entry name" value="3FE4SFRDOXIN"/>
</dbReference>
<dbReference type="SUPFAM" id="SSF54862">
    <property type="entry name" value="4Fe-4S ferredoxins"/>
    <property type="match status" value="1"/>
</dbReference>
<accession>A0ABW1AIY6</accession>
<keyword evidence="5 8" id="KW-0408">Iron</keyword>
<dbReference type="Pfam" id="PF13370">
    <property type="entry name" value="Fer4_13"/>
    <property type="match status" value="1"/>
</dbReference>
<keyword evidence="7" id="KW-0003">3Fe-4S</keyword>
<keyword evidence="2 8" id="KW-0813">Transport</keyword>
<dbReference type="Gene3D" id="3.30.70.20">
    <property type="match status" value="1"/>
</dbReference>
<comment type="function">
    <text evidence="8">Ferredoxins are iron-sulfur proteins that transfer electrons in a wide variety of metabolic reactions.</text>
</comment>
<keyword evidence="3 8" id="KW-0479">Metal-binding</keyword>
<dbReference type="EMBL" id="JBHSON010000156">
    <property type="protein sequence ID" value="MFC5754456.1"/>
    <property type="molecule type" value="Genomic_DNA"/>
</dbReference>
<evidence type="ECO:0000256" key="5">
    <source>
        <dbReference type="ARBA" id="ARBA00023004"/>
    </source>
</evidence>
<evidence type="ECO:0000256" key="6">
    <source>
        <dbReference type="ARBA" id="ARBA00023014"/>
    </source>
</evidence>
<evidence type="ECO:0000313" key="9">
    <source>
        <dbReference type="EMBL" id="MFC5754456.1"/>
    </source>
</evidence>